<name>A0A5R8XYU2_9BACT</name>
<dbReference type="Pfam" id="PF03573">
    <property type="entry name" value="OprD"/>
    <property type="match status" value="1"/>
</dbReference>
<evidence type="ECO:0000256" key="2">
    <source>
        <dbReference type="ARBA" id="ARBA00022448"/>
    </source>
</evidence>
<accession>A0A5R8XYU2</accession>
<dbReference type="EMBL" id="VANU01000005">
    <property type="protein sequence ID" value="TLP36911.1"/>
    <property type="molecule type" value="Genomic_DNA"/>
</dbReference>
<comment type="caution">
    <text evidence="5">The sequence shown here is derived from an EMBL/GenBank/DDBJ whole genome shotgun (WGS) entry which is preliminary data.</text>
</comment>
<keyword evidence="6" id="KW-1185">Reference proteome</keyword>
<evidence type="ECO:0000256" key="4">
    <source>
        <dbReference type="SAM" id="SignalP"/>
    </source>
</evidence>
<keyword evidence="2" id="KW-0813">Transport</keyword>
<sequence length="436" mass="47452">MKLRTLSLMAILALNSQVMASDSLAEALTNGKVSGEVRLFTEMASNVDSTLVGPFRNANSSAVALQLNYSTGAYYGFKVNVGFQHGHSFDIENDSGAVSSGANAFATENDGRITQDGSMLYIANLQYNIAQTEFKVGRQGIVTPLIAVSNANPMKDTFEALSVVSKDLSNTEIRFYGIKKWIERYSATDETRKTNFDDPTLSLYVKNTSIPNLTLEGQYLAVRDDIGNPKNAPRATNDSYSTYFVQGDYKLPVDIPLSIGAYYAGTDYDGAVYIGATANDENARGGKGETTLYGVKIGGKVFDTAFKLAYTKVSDDNSFLGALGHTPHFFKYNGGQMFTDNIYAGQSSISAMVIPKLIPGVFTLFAYSRYSQTDKGQVVSGVDMDGASEIQADLRYKITKDLSARLQLAHVELDDSNATGNDDTMNIAKLYLTYKF</sequence>
<organism evidence="5 6">
    <name type="scientific">Arcobacter arenosus</name>
    <dbReference type="NCBI Taxonomy" id="2576037"/>
    <lineage>
        <taxon>Bacteria</taxon>
        <taxon>Pseudomonadati</taxon>
        <taxon>Campylobacterota</taxon>
        <taxon>Epsilonproteobacteria</taxon>
        <taxon>Campylobacterales</taxon>
        <taxon>Arcobacteraceae</taxon>
        <taxon>Arcobacter</taxon>
    </lineage>
</organism>
<dbReference type="Proteomes" id="UP000308901">
    <property type="component" value="Unassembled WGS sequence"/>
</dbReference>
<proteinExistence type="inferred from homology"/>
<keyword evidence="3 4" id="KW-0732">Signal</keyword>
<dbReference type="Gene3D" id="2.40.160.10">
    <property type="entry name" value="Porin"/>
    <property type="match status" value="1"/>
</dbReference>
<dbReference type="OrthoDB" id="9125at2"/>
<evidence type="ECO:0000313" key="5">
    <source>
        <dbReference type="EMBL" id="TLP36911.1"/>
    </source>
</evidence>
<dbReference type="InterPro" id="IPR005318">
    <property type="entry name" value="OM_porin_bac"/>
</dbReference>
<evidence type="ECO:0000313" key="6">
    <source>
        <dbReference type="Proteomes" id="UP000308901"/>
    </source>
</evidence>
<comment type="similarity">
    <text evidence="1">Belongs to the outer membrane porin (Opr) (TC 1.B.25) family.</text>
</comment>
<gene>
    <name evidence="5" type="ORF">FDK22_11740</name>
</gene>
<dbReference type="InterPro" id="IPR023614">
    <property type="entry name" value="Porin_dom_sf"/>
</dbReference>
<dbReference type="RefSeq" id="WP_138153165.1">
    <property type="nucleotide sequence ID" value="NZ_VANU01000005.1"/>
</dbReference>
<dbReference type="GO" id="GO:0016020">
    <property type="term" value="C:membrane"/>
    <property type="evidence" value="ECO:0007669"/>
    <property type="project" value="InterPro"/>
</dbReference>
<feature type="signal peptide" evidence="4">
    <location>
        <begin position="1"/>
        <end position="20"/>
    </location>
</feature>
<feature type="chain" id="PRO_5024456420" evidence="4">
    <location>
        <begin position="21"/>
        <end position="436"/>
    </location>
</feature>
<dbReference type="AlphaFoldDB" id="A0A5R8XYU2"/>
<evidence type="ECO:0000256" key="3">
    <source>
        <dbReference type="ARBA" id="ARBA00022729"/>
    </source>
</evidence>
<evidence type="ECO:0000256" key="1">
    <source>
        <dbReference type="ARBA" id="ARBA00009075"/>
    </source>
</evidence>
<reference evidence="5 6" key="1">
    <citation type="submission" date="2019-05" db="EMBL/GenBank/DDBJ databases">
        <title>Arcobacter sp. nov., isolated from sea sediment.</title>
        <authorList>
            <person name="Kim W."/>
        </authorList>
    </citation>
    <scope>NUCLEOTIDE SEQUENCE [LARGE SCALE GENOMIC DNA]</scope>
    <source>
        <strain evidence="5 6">CAU 1517</strain>
    </source>
</reference>
<protein>
    <submittedName>
        <fullName evidence="5">OprD family porin</fullName>
    </submittedName>
</protein>